<dbReference type="Gene3D" id="3.90.1680.10">
    <property type="entry name" value="SOS response associated peptidase-like"/>
    <property type="match status" value="1"/>
</dbReference>
<protein>
    <recommendedName>
        <fullName evidence="4">Abasic site processing protein</fullName>
    </recommendedName>
</protein>
<evidence type="ECO:0000313" key="3">
    <source>
        <dbReference type="Proteomes" id="UP000025061"/>
    </source>
</evidence>
<reference evidence="2 3" key="1">
    <citation type="submission" date="2013-04" db="EMBL/GenBank/DDBJ databases">
        <title>Hyphomonas hirschiana VP5 Genome Sequencing.</title>
        <authorList>
            <person name="Lai Q."/>
            <person name="Shao Z."/>
        </authorList>
    </citation>
    <scope>NUCLEOTIDE SEQUENCE [LARGE SCALE GENOMIC DNA]</scope>
    <source>
        <strain evidence="2 3">VP5</strain>
    </source>
</reference>
<proteinExistence type="predicted"/>
<dbReference type="RefSeq" id="WP_011646463.1">
    <property type="nucleotide sequence ID" value="NZ_ARYI01000008.1"/>
</dbReference>
<dbReference type="AlphaFoldDB" id="A0A059FR25"/>
<organism evidence="2 3">
    <name type="scientific">Hyphomonas hirschiana VP5</name>
    <dbReference type="NCBI Taxonomy" id="1280951"/>
    <lineage>
        <taxon>Bacteria</taxon>
        <taxon>Pseudomonadati</taxon>
        <taxon>Pseudomonadota</taxon>
        <taxon>Alphaproteobacteria</taxon>
        <taxon>Hyphomonadales</taxon>
        <taxon>Hyphomonadaceae</taxon>
        <taxon>Hyphomonas</taxon>
    </lineage>
</organism>
<feature type="region of interest" description="Disordered" evidence="1">
    <location>
        <begin position="91"/>
        <end position="110"/>
    </location>
</feature>
<evidence type="ECO:0000313" key="2">
    <source>
        <dbReference type="EMBL" id="KCZ93125.1"/>
    </source>
</evidence>
<accession>A0A059FR25</accession>
<gene>
    <name evidence="2" type="ORF">HHI_10589</name>
</gene>
<keyword evidence="3" id="KW-1185">Reference proteome</keyword>
<sequence>MLPWVITPKDGEPIAIAVICAAVGRGDAELWTFVQVTTPANQLIAPLTDRMPAILPREAWPLWLGETEATPAEIKATLTTYEAEGRWEIAPQARTSAKTRPAPLQSDLFG</sequence>
<name>A0A059FR25_9PROT</name>
<dbReference type="GO" id="GO:0003697">
    <property type="term" value="F:single-stranded DNA binding"/>
    <property type="evidence" value="ECO:0007669"/>
    <property type="project" value="InterPro"/>
</dbReference>
<evidence type="ECO:0008006" key="4">
    <source>
        <dbReference type="Google" id="ProtNLM"/>
    </source>
</evidence>
<dbReference type="GO" id="GO:0106300">
    <property type="term" value="P:protein-DNA covalent cross-linking repair"/>
    <property type="evidence" value="ECO:0007669"/>
    <property type="project" value="InterPro"/>
</dbReference>
<comment type="caution">
    <text evidence="2">The sequence shown here is derived from an EMBL/GenBank/DDBJ whole genome shotgun (WGS) entry which is preliminary data.</text>
</comment>
<dbReference type="Pfam" id="PF02586">
    <property type="entry name" value="SRAP"/>
    <property type="match status" value="1"/>
</dbReference>
<evidence type="ECO:0000256" key="1">
    <source>
        <dbReference type="SAM" id="MobiDB-lite"/>
    </source>
</evidence>
<dbReference type="SUPFAM" id="SSF143081">
    <property type="entry name" value="BB1717-like"/>
    <property type="match status" value="1"/>
</dbReference>
<dbReference type="OrthoDB" id="9782620at2"/>
<dbReference type="EMBL" id="ARYI01000008">
    <property type="protein sequence ID" value="KCZ93125.1"/>
    <property type="molecule type" value="Genomic_DNA"/>
</dbReference>
<dbReference type="Proteomes" id="UP000025061">
    <property type="component" value="Unassembled WGS sequence"/>
</dbReference>
<dbReference type="PATRIC" id="fig|1280951.3.peg.2135"/>
<dbReference type="InterPro" id="IPR003738">
    <property type="entry name" value="SRAP"/>
</dbReference>
<dbReference type="InterPro" id="IPR036590">
    <property type="entry name" value="SRAP-like"/>
</dbReference>